<proteinExistence type="predicted"/>
<keyword evidence="3" id="KW-1185">Reference proteome</keyword>
<dbReference type="EMBL" id="JAAVTK010000009">
    <property type="protein sequence ID" value="NKI90375.1"/>
    <property type="molecule type" value="Genomic_DNA"/>
</dbReference>
<protein>
    <submittedName>
        <fullName evidence="2">Uncharacterized protein</fullName>
    </submittedName>
</protein>
<evidence type="ECO:0000313" key="2">
    <source>
        <dbReference type="EMBL" id="NKI90375.1"/>
    </source>
</evidence>
<sequence>MISLLVLVCYGLLLCQPALAPAGWPAQGKVYAADNPFFASEEIVELTLSLPLDQVMRDRGARPGLHPALLSYRAGNGSMQTLAVQVQVRGNRRKDPTVCGFPPLLVKFPPPNGQSTLFGPVAELKLTTHCLSDNYTLREYLVYKLYNVLTDLSYRVRLCRITYRDNNGRASTSVHYGFFLENTEALARRNQTTVIPKPLFITMDNLDRPATATMVMFQFMIGNTDWSVPYRHNIRLLTRSRNTPPIPVAFDFDYSGLVMAPYAVPPEQLGITSVRQRLFRGFGFPPETHAAIRDLFNTRRAALYNVYLACPYLGRDEQDFATHFLDGFYKTLNDPKDFERRIVRVGRQNEKKYTQVRGFD</sequence>
<feature type="signal peptide" evidence="1">
    <location>
        <begin position="1"/>
        <end position="20"/>
    </location>
</feature>
<gene>
    <name evidence="2" type="ORF">HBN54_002979</name>
</gene>
<accession>A0ABX1HJT3</accession>
<dbReference type="Proteomes" id="UP000717634">
    <property type="component" value="Unassembled WGS sequence"/>
</dbReference>
<evidence type="ECO:0000313" key="3">
    <source>
        <dbReference type="Proteomes" id="UP000717634"/>
    </source>
</evidence>
<evidence type="ECO:0000256" key="1">
    <source>
        <dbReference type="SAM" id="SignalP"/>
    </source>
</evidence>
<comment type="caution">
    <text evidence="2">The sequence shown here is derived from an EMBL/GenBank/DDBJ whole genome shotgun (WGS) entry which is preliminary data.</text>
</comment>
<reference evidence="2 3" key="1">
    <citation type="submission" date="2020-03" db="EMBL/GenBank/DDBJ databases">
        <title>Genomic Encyclopedia of Type Strains, Phase IV (KMG-V): Genome sequencing to study the core and pangenomes of soil and plant-associated prokaryotes.</title>
        <authorList>
            <person name="Whitman W."/>
        </authorList>
    </citation>
    <scope>NUCLEOTIDE SEQUENCE [LARGE SCALE GENOMIC DNA]</scope>
    <source>
        <strain evidence="2 3">1B</strain>
    </source>
</reference>
<feature type="chain" id="PRO_5045618074" evidence="1">
    <location>
        <begin position="21"/>
        <end position="360"/>
    </location>
</feature>
<dbReference type="RefSeq" id="WP_168673983.1">
    <property type="nucleotide sequence ID" value="NZ_JAAVTK010000009.1"/>
</dbReference>
<keyword evidence="1" id="KW-0732">Signal</keyword>
<organism evidence="2 3">
    <name type="scientific">Hymenobacter artigasi</name>
    <dbReference type="NCBI Taxonomy" id="2719616"/>
    <lineage>
        <taxon>Bacteria</taxon>
        <taxon>Pseudomonadati</taxon>
        <taxon>Bacteroidota</taxon>
        <taxon>Cytophagia</taxon>
        <taxon>Cytophagales</taxon>
        <taxon>Hymenobacteraceae</taxon>
        <taxon>Hymenobacter</taxon>
    </lineage>
</organism>
<name>A0ABX1HJT3_9BACT</name>